<sequence length="270" mass="29051">MYDLNDKVVVITGGSNGIGAVVTDHFLAEGAKHVRILDVDEKSGLSLQASLNEKYGDNKVKFAKCDVTDQDQLFGALVDAKEENEYIDVLINNAGIPDESTLGLVRKQIEINYLATVFGTLKGIELMRTDKGGRGGAIINISSIAGLAPICPPLFIYSSNKKAVLQFSTCIGKDTCANTGVRVIGLSYGVTDTPILGTMNTFERAFDDRVKAIVNSVPIQSAEDAARGTVEVFKNAASASIWVVHRSLPAQEVTPIFEKADQEIIKILTE</sequence>
<gene>
    <name evidence="4" type="ORF">CINC_LOCUS10919</name>
</gene>
<keyword evidence="5" id="KW-1185">Reference proteome</keyword>
<proteinExistence type="inferred from homology"/>
<dbReference type="InterPro" id="IPR002347">
    <property type="entry name" value="SDR_fam"/>
</dbReference>
<evidence type="ECO:0000256" key="3">
    <source>
        <dbReference type="RuleBase" id="RU000363"/>
    </source>
</evidence>
<dbReference type="AlphaFoldDB" id="A0A9P0BZ70"/>
<dbReference type="PANTHER" id="PTHR44229:SF8">
    <property type="entry name" value="ALCOHOL DEHYDROGENASE-RELATED"/>
    <property type="match status" value="1"/>
</dbReference>
<dbReference type="InterPro" id="IPR036291">
    <property type="entry name" value="NAD(P)-bd_dom_sf"/>
</dbReference>
<reference evidence="4" key="1">
    <citation type="submission" date="2021-12" db="EMBL/GenBank/DDBJ databases">
        <authorList>
            <person name="King R."/>
        </authorList>
    </citation>
    <scope>NUCLEOTIDE SEQUENCE</scope>
</reference>
<evidence type="ECO:0008006" key="6">
    <source>
        <dbReference type="Google" id="ProtNLM"/>
    </source>
</evidence>
<evidence type="ECO:0000256" key="1">
    <source>
        <dbReference type="ARBA" id="ARBA00006484"/>
    </source>
</evidence>
<dbReference type="PRINTS" id="PR00081">
    <property type="entry name" value="GDHRDH"/>
</dbReference>
<dbReference type="PRINTS" id="PR00080">
    <property type="entry name" value="SDRFAMILY"/>
</dbReference>
<organism evidence="4 5">
    <name type="scientific">Chrysodeixis includens</name>
    <name type="common">Soybean looper</name>
    <name type="synonym">Pseudoplusia includens</name>
    <dbReference type="NCBI Taxonomy" id="689277"/>
    <lineage>
        <taxon>Eukaryota</taxon>
        <taxon>Metazoa</taxon>
        <taxon>Ecdysozoa</taxon>
        <taxon>Arthropoda</taxon>
        <taxon>Hexapoda</taxon>
        <taxon>Insecta</taxon>
        <taxon>Pterygota</taxon>
        <taxon>Neoptera</taxon>
        <taxon>Endopterygota</taxon>
        <taxon>Lepidoptera</taxon>
        <taxon>Glossata</taxon>
        <taxon>Ditrysia</taxon>
        <taxon>Noctuoidea</taxon>
        <taxon>Noctuidae</taxon>
        <taxon>Plusiinae</taxon>
        <taxon>Chrysodeixis</taxon>
    </lineage>
</organism>
<dbReference type="Proteomes" id="UP001154114">
    <property type="component" value="Chromosome 5"/>
</dbReference>
<dbReference type="EMBL" id="LR824008">
    <property type="protein sequence ID" value="CAH0604516.1"/>
    <property type="molecule type" value="Genomic_DNA"/>
</dbReference>
<dbReference type="SUPFAM" id="SSF51735">
    <property type="entry name" value="NAD(P)-binding Rossmann-fold domains"/>
    <property type="match status" value="1"/>
</dbReference>
<evidence type="ECO:0000313" key="4">
    <source>
        <dbReference type="EMBL" id="CAH0604516.1"/>
    </source>
</evidence>
<dbReference type="Pfam" id="PF00106">
    <property type="entry name" value="adh_short"/>
    <property type="match status" value="1"/>
</dbReference>
<comment type="similarity">
    <text evidence="1 3">Belongs to the short-chain dehydrogenases/reductases (SDR) family.</text>
</comment>
<dbReference type="Gene3D" id="3.40.50.720">
    <property type="entry name" value="NAD(P)-binding Rossmann-like Domain"/>
    <property type="match status" value="1"/>
</dbReference>
<keyword evidence="2" id="KW-0560">Oxidoreductase</keyword>
<evidence type="ECO:0000256" key="2">
    <source>
        <dbReference type="ARBA" id="ARBA00023002"/>
    </source>
</evidence>
<name>A0A9P0BZ70_CHRIL</name>
<dbReference type="OrthoDB" id="417891at2759"/>
<dbReference type="GO" id="GO:0016616">
    <property type="term" value="F:oxidoreductase activity, acting on the CH-OH group of donors, NAD or NADP as acceptor"/>
    <property type="evidence" value="ECO:0007669"/>
    <property type="project" value="TreeGrafter"/>
</dbReference>
<evidence type="ECO:0000313" key="5">
    <source>
        <dbReference type="Proteomes" id="UP001154114"/>
    </source>
</evidence>
<protein>
    <recommendedName>
        <fullName evidence="6">15-hydroxyprostaglandin dehydrogenase [NAD(+)]-like</fullName>
    </recommendedName>
</protein>
<dbReference type="GO" id="GO:0005737">
    <property type="term" value="C:cytoplasm"/>
    <property type="evidence" value="ECO:0007669"/>
    <property type="project" value="TreeGrafter"/>
</dbReference>
<dbReference type="PANTHER" id="PTHR44229">
    <property type="entry name" value="15-HYDROXYPROSTAGLANDIN DEHYDROGENASE [NAD(+)]"/>
    <property type="match status" value="1"/>
</dbReference>
<accession>A0A9P0BZ70</accession>